<keyword evidence="2" id="KW-1185">Reference proteome</keyword>
<sequence length="296" mass="32796">MKDLLAAHYILGVELICTSSILSLTQTKYVVDLLKCANMHEVKPMPTPASSGRRLSISNGDLLSDPTECRSIVGALQYLTLTHPDIAFAVNQVCQFMHQHITIHCLAVKRILHYLNDTFTHGLLYSPSNLYLNVDSDADYVGCLDDRRSIGGYCVYFDTNLISWSSKKQRSVSRHSTEFEYCQLAYTAATLSWLHALFLDLHLPVPCPKLWSIGLVIYQIVVTPLDRLRRSTILSALGPLLCPHGFVSGNSRATSQWVTHPGIALAPNSLNFGVPKTPKPVSSQKASCWMDAGVHI</sequence>
<accession>A0AAD4W0L8</accession>
<dbReference type="SUPFAM" id="SSF56672">
    <property type="entry name" value="DNA/RNA polymerases"/>
    <property type="match status" value="1"/>
</dbReference>
<protein>
    <recommendedName>
        <fullName evidence="3">Transposable element protein</fullName>
    </recommendedName>
</protein>
<comment type="caution">
    <text evidence="1">The sequence shown here is derived from an EMBL/GenBank/DDBJ whole genome shotgun (WGS) entry which is preliminary data.</text>
</comment>
<evidence type="ECO:0000313" key="2">
    <source>
        <dbReference type="Proteomes" id="UP001054821"/>
    </source>
</evidence>
<dbReference type="InterPro" id="IPR043502">
    <property type="entry name" value="DNA/RNA_pol_sf"/>
</dbReference>
<dbReference type="CDD" id="cd09272">
    <property type="entry name" value="RNase_HI_RT_Ty1"/>
    <property type="match status" value="1"/>
</dbReference>
<gene>
    <name evidence="1" type="ORF">L3X38_024286</name>
</gene>
<reference evidence="1 2" key="1">
    <citation type="journal article" date="2022" name="G3 (Bethesda)">
        <title>Whole-genome sequence and methylome profiling of the almond [Prunus dulcis (Mill.) D.A. Webb] cultivar 'Nonpareil'.</title>
        <authorList>
            <person name="D'Amico-Willman K.M."/>
            <person name="Ouma W.Z."/>
            <person name="Meulia T."/>
            <person name="Sideli G.M."/>
            <person name="Gradziel T.M."/>
            <person name="Fresnedo-Ramirez J."/>
        </authorList>
    </citation>
    <scope>NUCLEOTIDE SEQUENCE [LARGE SCALE GENOMIC DNA]</scope>
    <source>
        <strain evidence="1">Clone GOH B32 T37-40</strain>
    </source>
</reference>
<proteinExistence type="predicted"/>
<dbReference type="AlphaFoldDB" id="A0AAD4W0L8"/>
<dbReference type="Proteomes" id="UP001054821">
    <property type="component" value="Chromosome 4"/>
</dbReference>
<evidence type="ECO:0000313" key="1">
    <source>
        <dbReference type="EMBL" id="KAI5334153.1"/>
    </source>
</evidence>
<organism evidence="1 2">
    <name type="scientific">Prunus dulcis</name>
    <name type="common">Almond</name>
    <name type="synonym">Amygdalus dulcis</name>
    <dbReference type="NCBI Taxonomy" id="3755"/>
    <lineage>
        <taxon>Eukaryota</taxon>
        <taxon>Viridiplantae</taxon>
        <taxon>Streptophyta</taxon>
        <taxon>Embryophyta</taxon>
        <taxon>Tracheophyta</taxon>
        <taxon>Spermatophyta</taxon>
        <taxon>Magnoliopsida</taxon>
        <taxon>eudicotyledons</taxon>
        <taxon>Gunneridae</taxon>
        <taxon>Pentapetalae</taxon>
        <taxon>rosids</taxon>
        <taxon>fabids</taxon>
        <taxon>Rosales</taxon>
        <taxon>Rosaceae</taxon>
        <taxon>Amygdaloideae</taxon>
        <taxon>Amygdaleae</taxon>
        <taxon>Prunus</taxon>
    </lineage>
</organism>
<dbReference type="PANTHER" id="PTHR11439">
    <property type="entry name" value="GAG-POL-RELATED RETROTRANSPOSON"/>
    <property type="match status" value="1"/>
</dbReference>
<name>A0AAD4W0L8_PRUDU</name>
<dbReference type="PANTHER" id="PTHR11439:SF455">
    <property type="entry name" value="RLK (RECEPTOR-LIKE PROTEIN KINASE) 8, PUTATIVE-RELATED"/>
    <property type="match status" value="1"/>
</dbReference>
<evidence type="ECO:0008006" key="3">
    <source>
        <dbReference type="Google" id="ProtNLM"/>
    </source>
</evidence>
<dbReference type="EMBL" id="JAJFAZ020000004">
    <property type="protein sequence ID" value="KAI5334153.1"/>
    <property type="molecule type" value="Genomic_DNA"/>
</dbReference>